<sequence>MKMITMAFSLCLWALRPWPNQLNYLFERDN</sequence>
<dbReference type="Proteomes" id="UP000237684">
    <property type="component" value="Unassembled WGS sequence"/>
</dbReference>
<protein>
    <submittedName>
        <fullName evidence="1">Uncharacterized protein</fullName>
    </submittedName>
</protein>
<dbReference type="InParanoid" id="A0A2S8SXI1"/>
<dbReference type="AlphaFoldDB" id="A0A2S8SXI1"/>
<reference evidence="1 2" key="1">
    <citation type="journal article" date="2018" name="Syst. Appl. Microbiol.">
        <title>Abditibacterium utsteinense sp. nov., the first cultivated member of candidate phylum FBP, isolated from ice-free Antarctic soil samples.</title>
        <authorList>
            <person name="Tahon G."/>
            <person name="Tytgat B."/>
            <person name="Lebbe L."/>
            <person name="Carlier A."/>
            <person name="Willems A."/>
        </authorList>
    </citation>
    <scope>NUCLEOTIDE SEQUENCE [LARGE SCALE GENOMIC DNA]</scope>
    <source>
        <strain evidence="1 2">LMG 29911</strain>
    </source>
</reference>
<accession>A0A2S8SXI1</accession>
<dbReference type="EMBL" id="NIGF01000001">
    <property type="protein sequence ID" value="PQV65496.1"/>
    <property type="molecule type" value="Genomic_DNA"/>
</dbReference>
<keyword evidence="2" id="KW-1185">Reference proteome</keyword>
<organism evidence="1 2">
    <name type="scientific">Abditibacterium utsteinense</name>
    <dbReference type="NCBI Taxonomy" id="1960156"/>
    <lineage>
        <taxon>Bacteria</taxon>
        <taxon>Pseudomonadati</taxon>
        <taxon>Abditibacteriota</taxon>
        <taxon>Abditibacteriia</taxon>
        <taxon>Abditibacteriales</taxon>
        <taxon>Abditibacteriaceae</taxon>
        <taxon>Abditibacterium</taxon>
    </lineage>
</organism>
<gene>
    <name evidence="1" type="ORF">B1R32_101238</name>
</gene>
<name>A0A2S8SXI1_9BACT</name>
<proteinExistence type="predicted"/>
<comment type="caution">
    <text evidence="1">The sequence shown here is derived from an EMBL/GenBank/DDBJ whole genome shotgun (WGS) entry which is preliminary data.</text>
</comment>
<evidence type="ECO:0000313" key="2">
    <source>
        <dbReference type="Proteomes" id="UP000237684"/>
    </source>
</evidence>
<evidence type="ECO:0000313" key="1">
    <source>
        <dbReference type="EMBL" id="PQV65496.1"/>
    </source>
</evidence>